<feature type="region of interest" description="Disordered" evidence="1">
    <location>
        <begin position="1"/>
        <end position="25"/>
    </location>
</feature>
<reference evidence="2" key="1">
    <citation type="journal article" date="2020" name="Nature">
        <title>Giant virus diversity and host interactions through global metagenomics.</title>
        <authorList>
            <person name="Schulz F."/>
            <person name="Roux S."/>
            <person name="Paez-Espino D."/>
            <person name="Jungbluth S."/>
            <person name="Walsh D.A."/>
            <person name="Denef V.J."/>
            <person name="McMahon K.D."/>
            <person name="Konstantinidis K.T."/>
            <person name="Eloe-Fadrosh E.A."/>
            <person name="Kyrpides N.C."/>
            <person name="Woyke T."/>
        </authorList>
    </citation>
    <scope>NUCLEOTIDE SEQUENCE</scope>
    <source>
        <strain evidence="2">GVMAG-S-1038524-41</strain>
    </source>
</reference>
<organism evidence="2">
    <name type="scientific">viral metagenome</name>
    <dbReference type="NCBI Taxonomy" id="1070528"/>
    <lineage>
        <taxon>unclassified sequences</taxon>
        <taxon>metagenomes</taxon>
        <taxon>organismal metagenomes</taxon>
    </lineage>
</organism>
<proteinExistence type="predicted"/>
<dbReference type="EMBL" id="MN740673">
    <property type="protein sequence ID" value="QHU07098.1"/>
    <property type="molecule type" value="Genomic_DNA"/>
</dbReference>
<accession>A0A6C0JT71</accession>
<sequence length="146" mass="16500">MSSIHEHKNIDTNTSPHPEGRDILHPTPVRRAGRSIFARHASTDAFSIRTVSHLPGGFNCARCYLLNKVPCDECESLGYETKRAMMTWDEFRGTVDDQALLDVCGNQMPSTYQQLCELYDMYHDLPDLDESESDDEIPDDGYDSLG</sequence>
<protein>
    <submittedName>
        <fullName evidence="2">Uncharacterized protein</fullName>
    </submittedName>
</protein>
<feature type="region of interest" description="Disordered" evidence="1">
    <location>
        <begin position="127"/>
        <end position="146"/>
    </location>
</feature>
<evidence type="ECO:0000256" key="1">
    <source>
        <dbReference type="SAM" id="MobiDB-lite"/>
    </source>
</evidence>
<feature type="compositionally biased region" description="Basic and acidic residues" evidence="1">
    <location>
        <begin position="1"/>
        <end position="10"/>
    </location>
</feature>
<name>A0A6C0JT71_9ZZZZ</name>
<dbReference type="AlphaFoldDB" id="A0A6C0JT71"/>
<evidence type="ECO:0000313" key="2">
    <source>
        <dbReference type="EMBL" id="QHU07098.1"/>
    </source>
</evidence>